<gene>
    <name evidence="3" type="ORF">Naga_100001g111</name>
</gene>
<reference evidence="3 4" key="1">
    <citation type="journal article" date="2014" name="Mol. Plant">
        <title>Chromosome Scale Genome Assembly and Transcriptome Profiling of Nannochloropsis gaditana in Nitrogen Depletion.</title>
        <authorList>
            <person name="Corteggiani Carpinelli E."/>
            <person name="Telatin A."/>
            <person name="Vitulo N."/>
            <person name="Forcato C."/>
            <person name="D'Angelo M."/>
            <person name="Schiavon R."/>
            <person name="Vezzi A."/>
            <person name="Giacometti G.M."/>
            <person name="Morosinotto T."/>
            <person name="Valle G."/>
        </authorList>
    </citation>
    <scope>NUCLEOTIDE SEQUENCE [LARGE SCALE GENOMIC DNA]</scope>
    <source>
        <strain evidence="3 4">B-31</strain>
    </source>
</reference>
<feature type="signal peptide" evidence="2">
    <location>
        <begin position="1"/>
        <end position="25"/>
    </location>
</feature>
<dbReference type="EMBL" id="AZIL01000609">
    <property type="protein sequence ID" value="EWM26702.1"/>
    <property type="molecule type" value="Genomic_DNA"/>
</dbReference>
<keyword evidence="4" id="KW-1185">Reference proteome</keyword>
<name>W7TKV0_9STRA</name>
<dbReference type="Proteomes" id="UP000019335">
    <property type="component" value="Chromosome 8"/>
</dbReference>
<feature type="region of interest" description="Disordered" evidence="1">
    <location>
        <begin position="480"/>
        <end position="502"/>
    </location>
</feature>
<dbReference type="OrthoDB" id="10273637at2759"/>
<dbReference type="AlphaFoldDB" id="W7TKV0"/>
<proteinExistence type="predicted"/>
<protein>
    <submittedName>
        <fullName evidence="3">Uncharacterized protein</fullName>
    </submittedName>
</protein>
<organism evidence="3 4">
    <name type="scientific">Nannochloropsis gaditana</name>
    <dbReference type="NCBI Taxonomy" id="72520"/>
    <lineage>
        <taxon>Eukaryota</taxon>
        <taxon>Sar</taxon>
        <taxon>Stramenopiles</taxon>
        <taxon>Ochrophyta</taxon>
        <taxon>Eustigmatophyceae</taxon>
        <taxon>Eustigmatales</taxon>
        <taxon>Monodopsidaceae</taxon>
        <taxon>Nannochloropsis</taxon>
    </lineage>
</organism>
<evidence type="ECO:0000256" key="1">
    <source>
        <dbReference type="SAM" id="MobiDB-lite"/>
    </source>
</evidence>
<evidence type="ECO:0000313" key="3">
    <source>
        <dbReference type="EMBL" id="EWM26702.1"/>
    </source>
</evidence>
<comment type="caution">
    <text evidence="3">The sequence shown here is derived from an EMBL/GenBank/DDBJ whole genome shotgun (WGS) entry which is preliminary data.</text>
</comment>
<evidence type="ECO:0000313" key="4">
    <source>
        <dbReference type="Proteomes" id="UP000019335"/>
    </source>
</evidence>
<evidence type="ECO:0000256" key="2">
    <source>
        <dbReference type="SAM" id="SignalP"/>
    </source>
</evidence>
<keyword evidence="2" id="KW-0732">Signal</keyword>
<accession>W7TKV0</accession>
<sequence>MAAIRKYQLVLCIVFFSYFVCRILAVEEASERLGGKENLRGEDQHMPEMEETEGAMTTFELFRDSMEEFNEDFQEGIHLVRERALQVKEQAFKLQEKFTDIVDEATLDVREYLGLEKPYLEQLEDRMLNVLQKTAFARQVIVKGCVGLSMVLYGMHFSHLVVFIHTLRVTGLPVMQRAWNEFVDMYGTARRTIKREYPNMLHTKKLLQAVHYEIQSTRKLLHESAEAAKDGKVTESEAREAVRKAKLNLRELNEKSWILNQAFSSMHAVAAAIDFVKIKDLFSGIYTSALACFATASSSTLRGLSIGFDLASLISQHIDHAVQAVAERIPRLEVLQYLPRETQKLLGMTVSLVSVLKGLIVVHFVVPRLTLVISSSALGALWVTDMLVDVMDAGADGPGTGLLNDKCLYLLSNFFWTAVGCMYQSHREGQDMPRLIQVLLFPAVRLETLLCSLDNFLGSSREKIEYLVKKHTPFSGNAMEAQETAHTPSLAVQEAKEGNTARERKRGGLLHFWKGHM</sequence>
<feature type="chain" id="PRO_5004903661" evidence="2">
    <location>
        <begin position="26"/>
        <end position="517"/>
    </location>
</feature>